<sequence>MKVLPIFVILALVICAACKNHEEWKGQRPGDYDRRPYSNPYA</sequence>
<organism evidence="2 3">
    <name type="scientific">Drosophila rhopaloa</name>
    <name type="common">Fruit fly</name>
    <dbReference type="NCBI Taxonomy" id="1041015"/>
    <lineage>
        <taxon>Eukaryota</taxon>
        <taxon>Metazoa</taxon>
        <taxon>Ecdysozoa</taxon>
        <taxon>Arthropoda</taxon>
        <taxon>Hexapoda</taxon>
        <taxon>Insecta</taxon>
        <taxon>Pterygota</taxon>
        <taxon>Neoptera</taxon>
        <taxon>Endopterygota</taxon>
        <taxon>Diptera</taxon>
        <taxon>Brachycera</taxon>
        <taxon>Muscomorpha</taxon>
        <taxon>Ephydroidea</taxon>
        <taxon>Drosophilidae</taxon>
        <taxon>Drosophila</taxon>
        <taxon>Sophophora</taxon>
    </lineage>
</organism>
<feature type="signal peptide" evidence="1">
    <location>
        <begin position="1"/>
        <end position="18"/>
    </location>
</feature>
<evidence type="ECO:0000313" key="3">
    <source>
        <dbReference type="Proteomes" id="UP001652680"/>
    </source>
</evidence>
<name>A0ABM5J7K7_DRORH</name>
<keyword evidence="3" id="KW-1185">Reference proteome</keyword>
<protein>
    <submittedName>
        <fullName evidence="2">Uncharacterized protein</fullName>
    </submittedName>
</protein>
<evidence type="ECO:0000313" key="2">
    <source>
        <dbReference type="EnsemblMetazoa" id="XP_044314818.1"/>
    </source>
</evidence>
<dbReference type="Proteomes" id="UP001652680">
    <property type="component" value="Unassembled WGS sequence"/>
</dbReference>
<dbReference type="GeneID" id="123037567"/>
<feature type="chain" id="PRO_5045036241" evidence="1">
    <location>
        <begin position="19"/>
        <end position="42"/>
    </location>
</feature>
<dbReference type="InterPro" id="IPR055082">
    <property type="entry name" value="IBIN"/>
</dbReference>
<reference evidence="2" key="2">
    <citation type="submission" date="2025-05" db="UniProtKB">
        <authorList>
            <consortium name="EnsemblMetazoa"/>
        </authorList>
    </citation>
    <scope>IDENTIFICATION</scope>
</reference>
<evidence type="ECO:0000256" key="1">
    <source>
        <dbReference type="SAM" id="SignalP"/>
    </source>
</evidence>
<dbReference type="EnsemblMetazoa" id="XM_044458883.1">
    <property type="protein sequence ID" value="XP_044314818.1"/>
    <property type="gene ID" value="LOC123037567"/>
</dbReference>
<dbReference type="RefSeq" id="XP_044314818.1">
    <property type="nucleotide sequence ID" value="XM_044458883.1"/>
</dbReference>
<keyword evidence="1" id="KW-0732">Signal</keyword>
<accession>A0ABM5J7K7</accession>
<proteinExistence type="predicted"/>
<dbReference type="Pfam" id="PF22859">
    <property type="entry name" value="IBIN"/>
    <property type="match status" value="1"/>
</dbReference>
<reference evidence="3" key="1">
    <citation type="journal article" date="2021" name="Elife">
        <title>Highly contiguous assemblies of 101 drosophilid genomes.</title>
        <authorList>
            <person name="Kim B.Y."/>
            <person name="Wang J.R."/>
            <person name="Miller D.E."/>
            <person name="Barmina O."/>
            <person name="Delaney E."/>
            <person name="Thompson A."/>
            <person name="Comeault A.A."/>
            <person name="Peede D."/>
            <person name="D'Agostino E.R."/>
            <person name="Pelaez J."/>
            <person name="Aguilar J.M."/>
            <person name="Haji D."/>
            <person name="Matsunaga T."/>
            <person name="Armstrong E.E."/>
            <person name="Zych M."/>
            <person name="Ogawa Y."/>
            <person name="Stamenkovic-Radak M."/>
            <person name="Jelic M."/>
            <person name="Veselinovic M.S."/>
            <person name="Tanaskovic M."/>
            <person name="Eric P."/>
            <person name="Gao J.J."/>
            <person name="Katoh T.K."/>
            <person name="Toda M.J."/>
            <person name="Watabe H."/>
            <person name="Watada M."/>
            <person name="Davis J.S."/>
            <person name="Moyle L.C."/>
            <person name="Manoli G."/>
            <person name="Bertolini E."/>
            <person name="Kostal V."/>
            <person name="Hawley R.S."/>
            <person name="Takahashi A."/>
            <person name="Jones C.D."/>
            <person name="Price D.K."/>
            <person name="Whiteman N."/>
            <person name="Kopp A."/>
            <person name="Matute D.R."/>
            <person name="Petrov D.A."/>
        </authorList>
    </citation>
    <scope>NUCLEOTIDE SEQUENCE [LARGE SCALE GENOMIC DNA]</scope>
</reference>